<dbReference type="SUPFAM" id="SSF47113">
    <property type="entry name" value="Histone-fold"/>
    <property type="match status" value="1"/>
</dbReference>
<organism evidence="14">
    <name type="scientific">Diaphorina citri</name>
    <name type="common">Asian citrus psyllid</name>
    <dbReference type="NCBI Taxonomy" id="121845"/>
    <lineage>
        <taxon>Eukaryota</taxon>
        <taxon>Metazoa</taxon>
        <taxon>Ecdysozoa</taxon>
        <taxon>Arthropoda</taxon>
        <taxon>Hexapoda</taxon>
        <taxon>Insecta</taxon>
        <taxon>Pterygota</taxon>
        <taxon>Neoptera</taxon>
        <taxon>Paraneoptera</taxon>
        <taxon>Hemiptera</taxon>
        <taxon>Sternorrhyncha</taxon>
        <taxon>Psylloidea</taxon>
        <taxon>Psyllidae</taxon>
        <taxon>Diaphorininae</taxon>
        <taxon>Diaphorina</taxon>
    </lineage>
</organism>
<name>A0A1S3DJU2_DIACI</name>
<dbReference type="PRINTS" id="PR00620">
    <property type="entry name" value="HISTONEH2A"/>
</dbReference>
<evidence type="ECO:0000256" key="10">
    <source>
        <dbReference type="SAM" id="MobiDB-lite"/>
    </source>
</evidence>
<evidence type="ECO:0000256" key="1">
    <source>
        <dbReference type="ARBA" id="ARBA00002001"/>
    </source>
</evidence>
<evidence type="ECO:0000256" key="8">
    <source>
        <dbReference type="ARBA" id="ARBA00023269"/>
    </source>
</evidence>
<feature type="domain" description="Core Histone H2A/H2B/H3" evidence="11">
    <location>
        <begin position="21"/>
        <end position="102"/>
    </location>
</feature>
<evidence type="ECO:0000256" key="6">
    <source>
        <dbReference type="ARBA" id="ARBA00022499"/>
    </source>
</evidence>
<dbReference type="GO" id="GO:0046982">
    <property type="term" value="F:protein heterodimerization activity"/>
    <property type="evidence" value="ECO:0007669"/>
    <property type="project" value="InterPro"/>
</dbReference>
<protein>
    <recommendedName>
        <fullName evidence="9">Histone H2A</fullName>
    </recommendedName>
</protein>
<dbReference type="Pfam" id="PF16211">
    <property type="entry name" value="Histone_H2A_C"/>
    <property type="match status" value="1"/>
</dbReference>
<dbReference type="OrthoDB" id="6599375at2759"/>
<evidence type="ECO:0000256" key="2">
    <source>
        <dbReference type="ARBA" id="ARBA00004123"/>
    </source>
</evidence>
<dbReference type="InterPro" id="IPR007125">
    <property type="entry name" value="H2A/H2B/H3"/>
</dbReference>
<evidence type="ECO:0000256" key="9">
    <source>
        <dbReference type="RuleBase" id="RU003767"/>
    </source>
</evidence>
<dbReference type="GO" id="GO:0005634">
    <property type="term" value="C:nucleus"/>
    <property type="evidence" value="ECO:0007669"/>
    <property type="project" value="UniProtKB-SubCell"/>
</dbReference>
<feature type="region of interest" description="Disordered" evidence="10">
    <location>
        <begin position="1"/>
        <end position="27"/>
    </location>
</feature>
<keyword evidence="9" id="KW-0238">DNA-binding</keyword>
<dbReference type="InterPro" id="IPR032454">
    <property type="entry name" value="Histone_H2A_C"/>
</dbReference>
<dbReference type="GO" id="GO:0000786">
    <property type="term" value="C:nucleosome"/>
    <property type="evidence" value="ECO:0007669"/>
    <property type="project" value="UniProtKB-KW"/>
</dbReference>
<evidence type="ECO:0000256" key="7">
    <source>
        <dbReference type="ARBA" id="ARBA00023242"/>
    </source>
</evidence>
<dbReference type="KEGG" id="dci:103519161"/>
<keyword evidence="7 9" id="KW-0539">Nucleus</keyword>
<keyword evidence="8 9" id="KW-0544">Nucleosome core</keyword>
<dbReference type="GO" id="GO:0030527">
    <property type="term" value="F:structural constituent of chromatin"/>
    <property type="evidence" value="ECO:0007669"/>
    <property type="project" value="InterPro"/>
</dbReference>
<dbReference type="RefSeq" id="XP_008482469.1">
    <property type="nucleotide sequence ID" value="XM_008484247.3"/>
</dbReference>
<keyword evidence="6" id="KW-1017">Isopeptide bond</keyword>
<dbReference type="Proteomes" id="UP000079169">
    <property type="component" value="Unplaced"/>
</dbReference>
<proteinExistence type="inferred from homology"/>
<evidence type="ECO:0000256" key="3">
    <source>
        <dbReference type="ARBA" id="ARBA00004286"/>
    </source>
</evidence>
<dbReference type="FunFam" id="1.10.20.10:FF:000103">
    <property type="entry name" value="Histone H2A type 1"/>
    <property type="match status" value="1"/>
</dbReference>
<dbReference type="OMA" id="HRIAPRH"/>
<accession>A0A1S3DJU2</accession>
<evidence type="ECO:0000259" key="12">
    <source>
        <dbReference type="Pfam" id="PF16211"/>
    </source>
</evidence>
<evidence type="ECO:0000313" key="13">
    <source>
        <dbReference type="Proteomes" id="UP000079169"/>
    </source>
</evidence>
<dbReference type="STRING" id="121845.A0A1S3DJU2"/>
<dbReference type="CDD" id="cd00074">
    <property type="entry name" value="HFD_H2A"/>
    <property type="match status" value="1"/>
</dbReference>
<comment type="function">
    <text evidence="1">Core component of nucleosome. Nucleosomes wrap and compact DNA into chromatin, limiting DNA accessibility to the cellular machineries which require DNA as a template. Histones thereby play a central role in transcription regulation, DNA repair, DNA replication and chromosomal stability. DNA accessibility is regulated via a complex set of post-translational modifications of histones, also called histone code, and nucleosome remodeling.</text>
</comment>
<evidence type="ECO:0000313" key="15">
    <source>
        <dbReference type="RefSeq" id="XP_017303583.1"/>
    </source>
</evidence>
<comment type="subunit">
    <text evidence="9">The nucleosome is a histone octamer containing two molecules each of H2A, H2B, H3 and H4 assembled in one H3-H4 heterotetramer and two H2A-H2B heterodimers. The octamer wraps approximately 147 bp of DNA.</text>
</comment>
<reference evidence="14 15" key="1">
    <citation type="submission" date="2023-09" db="UniProtKB">
        <authorList>
            <consortium name="RefSeq"/>
        </authorList>
    </citation>
    <scope>IDENTIFICATION</scope>
</reference>
<evidence type="ECO:0000259" key="11">
    <source>
        <dbReference type="Pfam" id="PF00125"/>
    </source>
</evidence>
<dbReference type="GeneID" id="103519161"/>
<keyword evidence="13" id="KW-1185">Reference proteome</keyword>
<evidence type="ECO:0000313" key="14">
    <source>
        <dbReference type="RefSeq" id="XP_008482469.1"/>
    </source>
</evidence>
<dbReference type="AlphaFoldDB" id="A0A1S3DJU2"/>
<dbReference type="SMART" id="SM00414">
    <property type="entry name" value="H2A"/>
    <property type="match status" value="1"/>
</dbReference>
<evidence type="ECO:0000256" key="5">
    <source>
        <dbReference type="ARBA" id="ARBA00022454"/>
    </source>
</evidence>
<dbReference type="PANTHER" id="PTHR23430">
    <property type="entry name" value="HISTONE H2A"/>
    <property type="match status" value="1"/>
</dbReference>
<dbReference type="RefSeq" id="XP_017303583.1">
    <property type="nucleotide sequence ID" value="XM_017448094.2"/>
</dbReference>
<comment type="subcellular location">
    <subcellularLocation>
        <location evidence="3">Chromosome</location>
    </subcellularLocation>
    <subcellularLocation>
        <location evidence="2 9">Nucleus</location>
    </subcellularLocation>
</comment>
<sequence length="145" mass="15635">MANGKEKISKTASGGKDLGSKLKSNAARRTRSAKANIVFPVSRIQRYLKRGNYSERIGIGASVFLAATLEYLVAEILELAGNAASDNKKSRITPRYLMLAIKNDEELAKLLCGVTIAQGGVLPHIEPVLLTKKTNGKNTSGSQEY</sequence>
<keyword evidence="5 9" id="KW-0158">Chromosome</keyword>
<dbReference type="InterPro" id="IPR002119">
    <property type="entry name" value="Histone_H2A"/>
</dbReference>
<dbReference type="PaxDb" id="121845-A0A1S3DJU2"/>
<dbReference type="InterPro" id="IPR009072">
    <property type="entry name" value="Histone-fold"/>
</dbReference>
<dbReference type="Pfam" id="PF00125">
    <property type="entry name" value="Histone"/>
    <property type="match status" value="1"/>
</dbReference>
<gene>
    <name evidence="14 15" type="primary">LOC103519161</name>
</gene>
<dbReference type="Gene3D" id="1.10.20.10">
    <property type="entry name" value="Histone, subunit A"/>
    <property type="match status" value="1"/>
</dbReference>
<evidence type="ECO:0000256" key="4">
    <source>
        <dbReference type="ARBA" id="ARBA00010691"/>
    </source>
</evidence>
<feature type="domain" description="Histone H2A C-terminal" evidence="12">
    <location>
        <begin position="105"/>
        <end position="138"/>
    </location>
</feature>
<comment type="similarity">
    <text evidence="4 9">Belongs to the histone H2A family.</text>
</comment>
<dbReference type="GO" id="GO:0003677">
    <property type="term" value="F:DNA binding"/>
    <property type="evidence" value="ECO:0007669"/>
    <property type="project" value="UniProtKB-KW"/>
</dbReference>